<sequence length="229" mass="26576">MQEKSRPQEWLNGRNNTFLNPYAYLVLRKQRLAYLSGKSFCFFYDGVALIFILRLMRRRAERYSFDDTSLAPVVLKQCVAKGLSLGVVGSAPGIAAEAVRLLRMRYQDLQITMISDGFYPENIEDELLSRAFLCDVVVCSMGTPRQEDFLHKLREKGWRGTGFTCGGYLDQLVSARGGDYYPAWMNRLNLRWLYRIAQEPRRLIKRYAVIYPLGMAAFCHDILRRRISF</sequence>
<accession>A0A1I4VJG1</accession>
<keyword evidence="1" id="KW-0328">Glycosyltransferase</keyword>
<evidence type="ECO:0008006" key="6">
    <source>
        <dbReference type="Google" id="ProtNLM"/>
    </source>
</evidence>
<dbReference type="RefSeq" id="WP_101288975.1">
    <property type="nucleotide sequence ID" value="NZ_FOUQ01000012.1"/>
</dbReference>
<protein>
    <recommendedName>
        <fullName evidence="6">Glycosyltransferase</fullName>
    </recommendedName>
</protein>
<name>A0A1I4VJG1_9HYPH</name>
<keyword evidence="5" id="KW-1185">Reference proteome</keyword>
<dbReference type="CDD" id="cd06533">
    <property type="entry name" value="Glyco_transf_WecG_TagA"/>
    <property type="match status" value="1"/>
</dbReference>
<comment type="caution">
    <text evidence="4">The sequence shown here is derived from an EMBL/GenBank/DDBJ whole genome shotgun (WGS) entry which is preliminary data.</text>
</comment>
<dbReference type="PANTHER" id="PTHR34136">
    <property type="match status" value="1"/>
</dbReference>
<dbReference type="GO" id="GO:0016758">
    <property type="term" value="F:hexosyltransferase activity"/>
    <property type="evidence" value="ECO:0007669"/>
    <property type="project" value="TreeGrafter"/>
</dbReference>
<keyword evidence="3" id="KW-0472">Membrane</keyword>
<dbReference type="Proteomes" id="UP000233491">
    <property type="component" value="Unassembled WGS sequence"/>
</dbReference>
<evidence type="ECO:0000256" key="1">
    <source>
        <dbReference type="ARBA" id="ARBA00022676"/>
    </source>
</evidence>
<dbReference type="Pfam" id="PF03808">
    <property type="entry name" value="Glyco_tran_WecG"/>
    <property type="match status" value="1"/>
</dbReference>
<dbReference type="AlphaFoldDB" id="A0A1I4VJG1"/>
<evidence type="ECO:0000313" key="5">
    <source>
        <dbReference type="Proteomes" id="UP000233491"/>
    </source>
</evidence>
<keyword evidence="3" id="KW-0812">Transmembrane</keyword>
<evidence type="ECO:0000256" key="3">
    <source>
        <dbReference type="SAM" id="Phobius"/>
    </source>
</evidence>
<proteinExistence type="predicted"/>
<evidence type="ECO:0000256" key="2">
    <source>
        <dbReference type="ARBA" id="ARBA00022679"/>
    </source>
</evidence>
<organism evidence="4 5">
    <name type="scientific">Pleomorphomonas diazotrophica</name>
    <dbReference type="NCBI Taxonomy" id="1166257"/>
    <lineage>
        <taxon>Bacteria</taxon>
        <taxon>Pseudomonadati</taxon>
        <taxon>Pseudomonadota</taxon>
        <taxon>Alphaproteobacteria</taxon>
        <taxon>Hyphomicrobiales</taxon>
        <taxon>Pleomorphomonadaceae</taxon>
        <taxon>Pleomorphomonas</taxon>
    </lineage>
</organism>
<keyword evidence="2" id="KW-0808">Transferase</keyword>
<dbReference type="PANTHER" id="PTHR34136:SF1">
    <property type="entry name" value="UDP-N-ACETYL-D-MANNOSAMINURONIC ACID TRANSFERASE"/>
    <property type="match status" value="1"/>
</dbReference>
<evidence type="ECO:0000313" key="4">
    <source>
        <dbReference type="EMBL" id="PKR89667.1"/>
    </source>
</evidence>
<feature type="transmembrane region" description="Helical" evidence="3">
    <location>
        <begin position="32"/>
        <end position="53"/>
    </location>
</feature>
<keyword evidence="3" id="KW-1133">Transmembrane helix</keyword>
<reference evidence="4 5" key="1">
    <citation type="submission" date="2017-12" db="EMBL/GenBank/DDBJ databases">
        <title>Anaerobic carbon monoxide metabolism by Pleomorphomonas carboxyditropha sp. nov., a new mesophilic hydrogenogenic carboxidotroph.</title>
        <authorList>
            <person name="Esquivel-Elizondo S."/>
            <person name="Krajmalnik-Brown R."/>
        </authorList>
    </citation>
    <scope>NUCLEOTIDE SEQUENCE [LARGE SCALE GENOMIC DNA]</scope>
    <source>
        <strain evidence="4 5">R5-392</strain>
    </source>
</reference>
<dbReference type="EMBL" id="PJNW01000005">
    <property type="protein sequence ID" value="PKR89667.1"/>
    <property type="molecule type" value="Genomic_DNA"/>
</dbReference>
<gene>
    <name evidence="4" type="ORF">CXZ10_09930</name>
</gene>
<dbReference type="OrthoDB" id="9771846at2"/>
<dbReference type="InterPro" id="IPR004629">
    <property type="entry name" value="WecG_TagA_CpsF"/>
</dbReference>